<dbReference type="CDD" id="cd06445">
    <property type="entry name" value="ATase"/>
    <property type="match status" value="1"/>
</dbReference>
<dbReference type="GO" id="GO:0032259">
    <property type="term" value="P:methylation"/>
    <property type="evidence" value="ECO:0007669"/>
    <property type="project" value="UniProtKB-KW"/>
</dbReference>
<keyword evidence="3 9" id="KW-0963">Cytoplasm</keyword>
<gene>
    <name evidence="12" type="ORF">A2W18_08575</name>
</gene>
<evidence type="ECO:0000256" key="5">
    <source>
        <dbReference type="ARBA" id="ARBA00022679"/>
    </source>
</evidence>
<dbReference type="PROSITE" id="PS00374">
    <property type="entry name" value="MGMT"/>
    <property type="match status" value="1"/>
</dbReference>
<dbReference type="SUPFAM" id="SSF53155">
    <property type="entry name" value="Methylated DNA-protein cysteine methyltransferase domain"/>
    <property type="match status" value="1"/>
</dbReference>
<dbReference type="Proteomes" id="UP000179076">
    <property type="component" value="Unassembled WGS sequence"/>
</dbReference>
<evidence type="ECO:0000259" key="10">
    <source>
        <dbReference type="Pfam" id="PF01035"/>
    </source>
</evidence>
<comment type="subcellular location">
    <subcellularLocation>
        <location evidence="9">Cytoplasm</location>
    </subcellularLocation>
</comment>
<proteinExistence type="inferred from homology"/>
<evidence type="ECO:0000256" key="1">
    <source>
        <dbReference type="ARBA" id="ARBA00001286"/>
    </source>
</evidence>
<dbReference type="GO" id="GO:0003908">
    <property type="term" value="F:methylated-DNA-[protein]-cysteine S-methyltransferase activity"/>
    <property type="evidence" value="ECO:0007669"/>
    <property type="project" value="UniProtKB-UniRule"/>
</dbReference>
<keyword evidence="7 9" id="KW-0234">DNA repair</keyword>
<comment type="catalytic activity">
    <reaction evidence="1 9">
        <text>a 4-O-methyl-thymidine in DNA + L-cysteinyl-[protein] = a thymidine in DNA + S-methyl-L-cysteinyl-[protein]</text>
        <dbReference type="Rhea" id="RHEA:53428"/>
        <dbReference type="Rhea" id="RHEA-COMP:10131"/>
        <dbReference type="Rhea" id="RHEA-COMP:10132"/>
        <dbReference type="Rhea" id="RHEA-COMP:13555"/>
        <dbReference type="Rhea" id="RHEA-COMP:13556"/>
        <dbReference type="ChEBI" id="CHEBI:29950"/>
        <dbReference type="ChEBI" id="CHEBI:82612"/>
        <dbReference type="ChEBI" id="CHEBI:137386"/>
        <dbReference type="ChEBI" id="CHEBI:137387"/>
        <dbReference type="EC" id="2.1.1.63"/>
    </reaction>
</comment>
<dbReference type="GO" id="GO:0006307">
    <property type="term" value="P:DNA alkylation repair"/>
    <property type="evidence" value="ECO:0007669"/>
    <property type="project" value="UniProtKB-UniRule"/>
</dbReference>
<dbReference type="EMBL" id="MFSP01000034">
    <property type="protein sequence ID" value="OGI68886.1"/>
    <property type="molecule type" value="Genomic_DNA"/>
</dbReference>
<evidence type="ECO:0000256" key="6">
    <source>
        <dbReference type="ARBA" id="ARBA00022763"/>
    </source>
</evidence>
<dbReference type="HAMAP" id="MF_00772">
    <property type="entry name" value="OGT"/>
    <property type="match status" value="1"/>
</dbReference>
<protein>
    <recommendedName>
        <fullName evidence="9">Methylated-DNA--protein-cysteine methyltransferase</fullName>
        <ecNumber evidence="9">2.1.1.63</ecNumber>
    </recommendedName>
    <alternativeName>
        <fullName evidence="9">6-O-methylguanine-DNA methyltransferase</fullName>
        <shortName evidence="9">MGMT</shortName>
    </alternativeName>
    <alternativeName>
        <fullName evidence="9">O-6-methylguanine-DNA-alkyltransferase</fullName>
    </alternativeName>
</protein>
<comment type="function">
    <text evidence="9">Involved in the cellular defense against the biological effects of O6-methylguanine (O6-MeG) and O4-methylthymine (O4-MeT) in DNA. Repairs the methylated nucleobase in DNA by stoichiometrically transferring the methyl group to a cysteine residue in the enzyme. This is a suicide reaction: the enzyme is irreversibly inactivated.</text>
</comment>
<feature type="domain" description="Methylguanine DNA methyltransferase ribonuclease-like" evidence="11">
    <location>
        <begin position="3"/>
        <end position="72"/>
    </location>
</feature>
<comment type="caution">
    <text evidence="12">The sequence shown here is derived from an EMBL/GenBank/DDBJ whole genome shotgun (WGS) entry which is preliminary data.</text>
</comment>
<feature type="active site" description="Nucleophile; methyl group acceptor" evidence="9">
    <location>
        <position position="129"/>
    </location>
</feature>
<evidence type="ECO:0000256" key="7">
    <source>
        <dbReference type="ARBA" id="ARBA00023204"/>
    </source>
</evidence>
<evidence type="ECO:0000256" key="9">
    <source>
        <dbReference type="HAMAP-Rule" id="MF_00772"/>
    </source>
</evidence>
<dbReference type="Pfam" id="PF01035">
    <property type="entry name" value="DNA_binding_1"/>
    <property type="match status" value="1"/>
</dbReference>
<evidence type="ECO:0000313" key="13">
    <source>
        <dbReference type="Proteomes" id="UP000179076"/>
    </source>
</evidence>
<dbReference type="InterPro" id="IPR036631">
    <property type="entry name" value="MGMT_N_sf"/>
</dbReference>
<dbReference type="Pfam" id="PF02870">
    <property type="entry name" value="Methyltransf_1N"/>
    <property type="match status" value="1"/>
</dbReference>
<dbReference type="GO" id="GO:0005737">
    <property type="term" value="C:cytoplasm"/>
    <property type="evidence" value="ECO:0007669"/>
    <property type="project" value="UniProtKB-SubCell"/>
</dbReference>
<comment type="similarity">
    <text evidence="2 9">Belongs to the MGMT family.</text>
</comment>
<evidence type="ECO:0000259" key="11">
    <source>
        <dbReference type="Pfam" id="PF02870"/>
    </source>
</evidence>
<dbReference type="Gene3D" id="3.30.160.70">
    <property type="entry name" value="Methylated DNA-protein cysteine methyltransferase domain"/>
    <property type="match status" value="1"/>
</dbReference>
<keyword evidence="5 9" id="KW-0808">Transferase</keyword>
<accession>A0A1F6VH43</accession>
<dbReference type="InterPro" id="IPR036217">
    <property type="entry name" value="MethylDNA_cys_MeTrfase_DNAb"/>
</dbReference>
<keyword evidence="6 9" id="KW-0227">DNA damage</keyword>
<evidence type="ECO:0000256" key="3">
    <source>
        <dbReference type="ARBA" id="ARBA00022490"/>
    </source>
</evidence>
<sequence length="177" mass="19137">MRYTASYKSPLGDMLLISTADALVGLHFLGQKYFPRVDAGWEKNSNVAPIRETISQLDEYFSGKRDRFDVPLGPYGTTYQHAIWKAISSVPYGETITYGELARRAGHPRDARAAGAATGQNPIGIIVPCHRIIGANGKLTGYAGGLDKKRALLALEAEHAPSTPAESRSAPVQRALV</sequence>
<dbReference type="NCBIfam" id="TIGR00589">
    <property type="entry name" value="ogt"/>
    <property type="match status" value="1"/>
</dbReference>
<dbReference type="InterPro" id="IPR036388">
    <property type="entry name" value="WH-like_DNA-bd_sf"/>
</dbReference>
<dbReference type="InterPro" id="IPR023546">
    <property type="entry name" value="MGMT"/>
</dbReference>
<comment type="catalytic activity">
    <reaction evidence="8 9">
        <text>a 6-O-methyl-2'-deoxyguanosine in DNA + L-cysteinyl-[protein] = S-methyl-L-cysteinyl-[protein] + a 2'-deoxyguanosine in DNA</text>
        <dbReference type="Rhea" id="RHEA:24000"/>
        <dbReference type="Rhea" id="RHEA-COMP:10131"/>
        <dbReference type="Rhea" id="RHEA-COMP:10132"/>
        <dbReference type="Rhea" id="RHEA-COMP:11367"/>
        <dbReference type="Rhea" id="RHEA-COMP:11368"/>
        <dbReference type="ChEBI" id="CHEBI:29950"/>
        <dbReference type="ChEBI" id="CHEBI:82612"/>
        <dbReference type="ChEBI" id="CHEBI:85445"/>
        <dbReference type="ChEBI" id="CHEBI:85448"/>
        <dbReference type="EC" id="2.1.1.63"/>
    </reaction>
</comment>
<reference evidence="12 13" key="1">
    <citation type="journal article" date="2016" name="Nat. Commun.">
        <title>Thousands of microbial genomes shed light on interconnected biogeochemical processes in an aquifer system.</title>
        <authorList>
            <person name="Anantharaman K."/>
            <person name="Brown C.T."/>
            <person name="Hug L.A."/>
            <person name="Sharon I."/>
            <person name="Castelle C.J."/>
            <person name="Probst A.J."/>
            <person name="Thomas B.C."/>
            <person name="Singh A."/>
            <person name="Wilkins M.J."/>
            <person name="Karaoz U."/>
            <person name="Brodie E.L."/>
            <person name="Williams K.H."/>
            <person name="Hubbard S.S."/>
            <person name="Banfield J.F."/>
        </authorList>
    </citation>
    <scope>NUCLEOTIDE SEQUENCE [LARGE SCALE GENOMIC DNA]</scope>
</reference>
<dbReference type="InterPro" id="IPR001497">
    <property type="entry name" value="MethylDNA_cys_MeTrfase_AS"/>
</dbReference>
<dbReference type="AlphaFoldDB" id="A0A1F6VH43"/>
<dbReference type="PANTHER" id="PTHR10815">
    <property type="entry name" value="METHYLATED-DNA--PROTEIN-CYSTEINE METHYLTRANSFERASE"/>
    <property type="match status" value="1"/>
</dbReference>
<dbReference type="EC" id="2.1.1.63" evidence="9"/>
<dbReference type="InterPro" id="IPR014048">
    <property type="entry name" value="MethylDNA_cys_MeTrfase_DNA-bd"/>
</dbReference>
<name>A0A1F6VH43_9PROT</name>
<organism evidence="12 13">
    <name type="scientific">Candidatus Muproteobacteria bacterium RBG_16_60_9</name>
    <dbReference type="NCBI Taxonomy" id="1817755"/>
    <lineage>
        <taxon>Bacteria</taxon>
        <taxon>Pseudomonadati</taxon>
        <taxon>Pseudomonadota</taxon>
        <taxon>Candidatus Muproteobacteria</taxon>
    </lineage>
</organism>
<comment type="miscellaneous">
    <text evidence="9">This enzyme catalyzes only one turnover and therefore is not strictly catalytic. According to one definition, an enzyme is a biocatalyst that acts repeatedly and over many reaction cycles.</text>
</comment>
<dbReference type="SUPFAM" id="SSF46767">
    <property type="entry name" value="Methylated DNA-protein cysteine methyltransferase, C-terminal domain"/>
    <property type="match status" value="1"/>
</dbReference>
<dbReference type="Gene3D" id="1.10.10.10">
    <property type="entry name" value="Winged helix-like DNA-binding domain superfamily/Winged helix DNA-binding domain"/>
    <property type="match status" value="1"/>
</dbReference>
<dbReference type="FunFam" id="1.10.10.10:FF:000214">
    <property type="entry name" value="Methylated-DNA--protein-cysteine methyltransferase"/>
    <property type="match status" value="1"/>
</dbReference>
<evidence type="ECO:0000256" key="4">
    <source>
        <dbReference type="ARBA" id="ARBA00022603"/>
    </source>
</evidence>
<evidence type="ECO:0000313" key="12">
    <source>
        <dbReference type="EMBL" id="OGI68886.1"/>
    </source>
</evidence>
<dbReference type="PANTHER" id="PTHR10815:SF5">
    <property type="entry name" value="METHYLATED-DNA--PROTEIN-CYSTEINE METHYLTRANSFERASE"/>
    <property type="match status" value="1"/>
</dbReference>
<keyword evidence="4 9" id="KW-0489">Methyltransferase</keyword>
<dbReference type="InterPro" id="IPR008332">
    <property type="entry name" value="MethylG_MeTrfase_N"/>
</dbReference>
<feature type="domain" description="Methylated-DNA-[protein]-cysteine S-methyltransferase DNA binding" evidence="10">
    <location>
        <begin position="79"/>
        <end position="157"/>
    </location>
</feature>
<evidence type="ECO:0000256" key="2">
    <source>
        <dbReference type="ARBA" id="ARBA00008711"/>
    </source>
</evidence>
<evidence type="ECO:0000256" key="8">
    <source>
        <dbReference type="ARBA" id="ARBA00049348"/>
    </source>
</evidence>